<gene>
    <name evidence="2" type="ORF">AMECASPLE_031036</name>
</gene>
<reference evidence="2 3" key="1">
    <citation type="submission" date="2021-06" db="EMBL/GenBank/DDBJ databases">
        <authorList>
            <person name="Palmer J.M."/>
        </authorList>
    </citation>
    <scope>NUCLEOTIDE SEQUENCE [LARGE SCALE GENOMIC DNA]</scope>
    <source>
        <strain evidence="2 3">AS_MEX2019</strain>
        <tissue evidence="2">Muscle</tissue>
    </source>
</reference>
<accession>A0ABV0Y6H6</accession>
<comment type="caution">
    <text evidence="2">The sequence shown here is derived from an EMBL/GenBank/DDBJ whole genome shotgun (WGS) entry which is preliminary data.</text>
</comment>
<proteinExistence type="predicted"/>
<evidence type="ECO:0000256" key="1">
    <source>
        <dbReference type="SAM" id="SignalP"/>
    </source>
</evidence>
<evidence type="ECO:0000313" key="2">
    <source>
        <dbReference type="EMBL" id="MEQ2289245.1"/>
    </source>
</evidence>
<evidence type="ECO:0000313" key="3">
    <source>
        <dbReference type="Proteomes" id="UP001469553"/>
    </source>
</evidence>
<dbReference type="Proteomes" id="UP001469553">
    <property type="component" value="Unassembled WGS sequence"/>
</dbReference>
<protein>
    <submittedName>
        <fullName evidence="2">Uncharacterized protein</fullName>
    </submittedName>
</protein>
<dbReference type="EMBL" id="JAHRIP010022605">
    <property type="protein sequence ID" value="MEQ2289245.1"/>
    <property type="molecule type" value="Genomic_DNA"/>
</dbReference>
<organism evidence="2 3">
    <name type="scientific">Ameca splendens</name>
    <dbReference type="NCBI Taxonomy" id="208324"/>
    <lineage>
        <taxon>Eukaryota</taxon>
        <taxon>Metazoa</taxon>
        <taxon>Chordata</taxon>
        <taxon>Craniata</taxon>
        <taxon>Vertebrata</taxon>
        <taxon>Euteleostomi</taxon>
        <taxon>Actinopterygii</taxon>
        <taxon>Neopterygii</taxon>
        <taxon>Teleostei</taxon>
        <taxon>Neoteleostei</taxon>
        <taxon>Acanthomorphata</taxon>
        <taxon>Ovalentaria</taxon>
        <taxon>Atherinomorphae</taxon>
        <taxon>Cyprinodontiformes</taxon>
        <taxon>Goodeidae</taxon>
        <taxon>Ameca</taxon>
    </lineage>
</organism>
<feature type="chain" id="PRO_5046672530" evidence="1">
    <location>
        <begin position="23"/>
        <end position="107"/>
    </location>
</feature>
<name>A0ABV0Y6H6_9TELE</name>
<sequence>MQNCHCSHYLHQFLFFNHLCLVVSIPKACLVIEQPEFLLYSQRQDVNSAKLCVQHYTKDADGLCTRLIKPKLMEGTVAAQDEFSRSGWALNRKELKLLQTIGKGEFG</sequence>
<keyword evidence="3" id="KW-1185">Reference proteome</keyword>
<feature type="signal peptide" evidence="1">
    <location>
        <begin position="1"/>
        <end position="22"/>
    </location>
</feature>
<keyword evidence="1" id="KW-0732">Signal</keyword>
<feature type="non-terminal residue" evidence="2">
    <location>
        <position position="107"/>
    </location>
</feature>